<organism evidence="2 3">
    <name type="scientific">Desulfocicer vacuolatum DSM 3385</name>
    <dbReference type="NCBI Taxonomy" id="1121400"/>
    <lineage>
        <taxon>Bacteria</taxon>
        <taxon>Pseudomonadati</taxon>
        <taxon>Thermodesulfobacteriota</taxon>
        <taxon>Desulfobacteria</taxon>
        <taxon>Desulfobacterales</taxon>
        <taxon>Desulfobacteraceae</taxon>
        <taxon>Desulfocicer</taxon>
    </lineage>
</organism>
<dbReference type="Gene3D" id="3.90.550.10">
    <property type="entry name" value="Spore Coat Polysaccharide Biosynthesis Protein SpsA, Chain A"/>
    <property type="match status" value="1"/>
</dbReference>
<dbReference type="OrthoDB" id="9802649at2"/>
<evidence type="ECO:0000313" key="3">
    <source>
        <dbReference type="Proteomes" id="UP000192418"/>
    </source>
</evidence>
<dbReference type="RefSeq" id="WP_084070547.1">
    <property type="nucleotide sequence ID" value="NZ_FWXY01000018.1"/>
</dbReference>
<dbReference type="InterPro" id="IPR050256">
    <property type="entry name" value="Glycosyltransferase_2"/>
</dbReference>
<dbReference type="EMBL" id="FWXY01000018">
    <property type="protein sequence ID" value="SMC98110.1"/>
    <property type="molecule type" value="Genomic_DNA"/>
</dbReference>
<gene>
    <name evidence="2" type="ORF">SAMN02746065_11875</name>
</gene>
<keyword evidence="2" id="KW-0808">Transferase</keyword>
<dbReference type="GO" id="GO:0016740">
    <property type="term" value="F:transferase activity"/>
    <property type="evidence" value="ECO:0007669"/>
    <property type="project" value="UniProtKB-KW"/>
</dbReference>
<dbReference type="AlphaFoldDB" id="A0A1W2DKR3"/>
<dbReference type="STRING" id="1121400.SAMN02746065_11875"/>
<accession>A0A1W2DKR3</accession>
<dbReference type="InterPro" id="IPR001173">
    <property type="entry name" value="Glyco_trans_2-like"/>
</dbReference>
<dbReference type="Proteomes" id="UP000192418">
    <property type="component" value="Unassembled WGS sequence"/>
</dbReference>
<dbReference type="InterPro" id="IPR029044">
    <property type="entry name" value="Nucleotide-diphossugar_trans"/>
</dbReference>
<name>A0A1W2DKR3_9BACT</name>
<evidence type="ECO:0000259" key="1">
    <source>
        <dbReference type="Pfam" id="PF00535"/>
    </source>
</evidence>
<dbReference type="Pfam" id="PF00535">
    <property type="entry name" value="Glycos_transf_2"/>
    <property type="match status" value="1"/>
</dbReference>
<sequence length="79" mass="9012">MNNFDGLTNKIHISIVVPFYNEEEGIKRVCEEILSVASNHFGTSWELILVNDGSSDNTPYYDRRHCQKQCQLPGHSFAP</sequence>
<protein>
    <submittedName>
        <fullName evidence="2">Dolichyl-phosphate beta-glucosyltransferase</fullName>
    </submittedName>
</protein>
<dbReference type="SUPFAM" id="SSF53448">
    <property type="entry name" value="Nucleotide-diphospho-sugar transferases"/>
    <property type="match status" value="1"/>
</dbReference>
<dbReference type="PANTHER" id="PTHR48090">
    <property type="entry name" value="UNDECAPRENYL-PHOSPHATE 4-DEOXY-4-FORMAMIDO-L-ARABINOSE TRANSFERASE-RELATED"/>
    <property type="match status" value="1"/>
</dbReference>
<evidence type="ECO:0000313" key="2">
    <source>
        <dbReference type="EMBL" id="SMC98110.1"/>
    </source>
</evidence>
<keyword evidence="3" id="KW-1185">Reference proteome</keyword>
<reference evidence="2 3" key="1">
    <citation type="submission" date="2017-04" db="EMBL/GenBank/DDBJ databases">
        <authorList>
            <person name="Afonso C.L."/>
            <person name="Miller P.J."/>
            <person name="Scott M.A."/>
            <person name="Spackman E."/>
            <person name="Goraichik I."/>
            <person name="Dimitrov K.M."/>
            <person name="Suarez D.L."/>
            <person name="Swayne D.E."/>
        </authorList>
    </citation>
    <scope>NUCLEOTIDE SEQUENCE [LARGE SCALE GENOMIC DNA]</scope>
    <source>
        <strain evidence="2 3">DSM 3385</strain>
    </source>
</reference>
<feature type="domain" description="Glycosyltransferase 2-like" evidence="1">
    <location>
        <begin position="14"/>
        <end position="66"/>
    </location>
</feature>
<proteinExistence type="predicted"/>